<dbReference type="HOGENOM" id="CLU_2511678_0_0_5"/>
<accession>I3TGM9</accession>
<evidence type="ECO:0000313" key="2">
    <source>
        <dbReference type="Proteomes" id="UP000005258"/>
    </source>
</evidence>
<name>I3TGM9_TISMK</name>
<protein>
    <submittedName>
        <fullName evidence="1">Uncharacterized protein</fullName>
    </submittedName>
</protein>
<sequence length="85" mass="9288">MNVYPVPDALQHHYKGRGIALGATRNGELVALVYVRDLIPDFADTVEAAPSIGDNARVAQVARALEKDFGFVRVGIVSSWEFCEL</sequence>
<dbReference type="KEGG" id="tmo:TMO_0078"/>
<keyword evidence="2" id="KW-1185">Reference proteome</keyword>
<dbReference type="Proteomes" id="UP000005258">
    <property type="component" value="Chromosome"/>
</dbReference>
<reference evidence="1 2" key="1">
    <citation type="journal article" date="2012" name="J. Am. Chem. Soc.">
        <title>Bacterial biosynthesis and maturation of the didemnin anti-cancer agents.</title>
        <authorList>
            <person name="Xu Y."/>
            <person name="Kersten R.D."/>
            <person name="Nam S.J."/>
            <person name="Lu L."/>
            <person name="Al-Suwailem A.M."/>
            <person name="Zheng H."/>
            <person name="Fenical W."/>
            <person name="Dorrestein P.C."/>
            <person name="Moore B.S."/>
            <person name="Qian P.Y."/>
        </authorList>
    </citation>
    <scope>NUCLEOTIDE SEQUENCE [LARGE SCALE GENOMIC DNA]</scope>
    <source>
        <strain evidence="1 2">KA081020-065</strain>
    </source>
</reference>
<organism evidence="1 2">
    <name type="scientific">Tistrella mobilis (strain KA081020-065)</name>
    <dbReference type="NCBI Taxonomy" id="1110502"/>
    <lineage>
        <taxon>Bacteria</taxon>
        <taxon>Pseudomonadati</taxon>
        <taxon>Pseudomonadota</taxon>
        <taxon>Alphaproteobacteria</taxon>
        <taxon>Geminicoccales</taxon>
        <taxon>Geminicoccaceae</taxon>
        <taxon>Tistrella</taxon>
    </lineage>
</organism>
<dbReference type="STRING" id="1110502.TMO_0078"/>
<gene>
    <name evidence="1" type="ordered locus">TMO_0078</name>
</gene>
<proteinExistence type="predicted"/>
<dbReference type="EMBL" id="CP003236">
    <property type="protein sequence ID" value="AFK51917.1"/>
    <property type="molecule type" value="Genomic_DNA"/>
</dbReference>
<dbReference type="RefSeq" id="WP_014743597.1">
    <property type="nucleotide sequence ID" value="NC_017956.1"/>
</dbReference>
<dbReference type="CDD" id="cd22213">
    <property type="entry name" value="AcrIIC1"/>
    <property type="match status" value="1"/>
</dbReference>
<dbReference type="AlphaFoldDB" id="I3TGM9"/>
<evidence type="ECO:0000313" key="1">
    <source>
        <dbReference type="EMBL" id="AFK51917.1"/>
    </source>
</evidence>
<dbReference type="eggNOG" id="ENOG5033M2C">
    <property type="taxonomic scope" value="Bacteria"/>
</dbReference>